<dbReference type="SUPFAM" id="SSF55961">
    <property type="entry name" value="Bet v1-like"/>
    <property type="match status" value="1"/>
</dbReference>
<dbReference type="RefSeq" id="WP_310917734.1">
    <property type="nucleotide sequence ID" value="NZ_JAMQON010000001.1"/>
</dbReference>
<dbReference type="InterPro" id="IPR005031">
    <property type="entry name" value="COQ10_START"/>
</dbReference>
<organism evidence="3 4">
    <name type="scientific">Haloarcula saliterrae</name>
    <dbReference type="NCBI Taxonomy" id="2950534"/>
    <lineage>
        <taxon>Archaea</taxon>
        <taxon>Methanobacteriati</taxon>
        <taxon>Methanobacteriota</taxon>
        <taxon>Stenosarchaea group</taxon>
        <taxon>Halobacteria</taxon>
        <taxon>Halobacteriales</taxon>
        <taxon>Haloarculaceae</taxon>
        <taxon>Haloarcula</taxon>
    </lineage>
</organism>
<evidence type="ECO:0000256" key="1">
    <source>
        <dbReference type="SAM" id="MobiDB-lite"/>
    </source>
</evidence>
<protein>
    <submittedName>
        <fullName evidence="3">SRPBCC family protein</fullName>
    </submittedName>
</protein>
<dbReference type="Pfam" id="PF03364">
    <property type="entry name" value="Polyketide_cyc"/>
    <property type="match status" value="1"/>
</dbReference>
<dbReference type="InterPro" id="IPR047137">
    <property type="entry name" value="ORF3"/>
</dbReference>
<gene>
    <name evidence="3" type="ORF">NDI56_01985</name>
</gene>
<proteinExistence type="predicted"/>
<reference evidence="3 4" key="1">
    <citation type="submission" date="2022-06" db="EMBL/GenBank/DDBJ databases">
        <title>Haloarcula sp. a new haloarchaeum isolate from saline soil.</title>
        <authorList>
            <person name="Strakova D."/>
            <person name="Galisteo C."/>
            <person name="Sanchez-Porro C."/>
            <person name="Ventosa A."/>
        </authorList>
    </citation>
    <scope>NUCLEOTIDE SEQUENCE [LARGE SCALE GENOMIC DNA]</scope>
    <source>
        <strain evidence="3 4">S1CR25-12</strain>
    </source>
</reference>
<accession>A0ABU2F8L8</accession>
<feature type="region of interest" description="Disordered" evidence="1">
    <location>
        <begin position="67"/>
        <end position="95"/>
    </location>
</feature>
<feature type="domain" description="Coenzyme Q-binding protein COQ10 START" evidence="2">
    <location>
        <begin position="105"/>
        <end position="213"/>
    </location>
</feature>
<dbReference type="InterPro" id="IPR023393">
    <property type="entry name" value="START-like_dom_sf"/>
</dbReference>
<evidence type="ECO:0000313" key="3">
    <source>
        <dbReference type="EMBL" id="MDS0258175.1"/>
    </source>
</evidence>
<dbReference type="PANTHER" id="PTHR33824">
    <property type="entry name" value="POLYKETIDE CYCLASE/DEHYDRASE AND LIPID TRANSPORT SUPERFAMILY PROTEIN"/>
    <property type="match status" value="1"/>
</dbReference>
<evidence type="ECO:0000259" key="2">
    <source>
        <dbReference type="Pfam" id="PF03364"/>
    </source>
</evidence>
<dbReference type="EMBL" id="JAMQON010000001">
    <property type="protein sequence ID" value="MDS0258175.1"/>
    <property type="molecule type" value="Genomic_DNA"/>
</dbReference>
<sequence>MATQHAAREQRDSHRAQSDSGTATDPVMRGVQLVVGTVLLVRGLGQRSVSGTVTALGGAWLVSRGVGGPSGMKRALTGRNDGSSERGAERTAPPETDVHRSITVGQSAEDCYDAWRDPDTFSRVMGHVADVEAVDSDRSRWTVHGPYGQDASWETHVVESEPGELVRWETPTDAVLPNEGSVRFEAAPGDRGTLVTLSVSFDPPGGTLGDRALQQLDIVPEKLAGQALGRFKSLVETGEVPTLEKNPSTRGEGDTV</sequence>
<dbReference type="PANTHER" id="PTHR33824:SF7">
    <property type="entry name" value="POLYKETIDE CYCLASE_DEHYDRASE AND LIPID TRANSPORT SUPERFAMILY PROTEIN"/>
    <property type="match status" value="1"/>
</dbReference>
<name>A0ABU2F8L8_9EURY</name>
<dbReference type="CDD" id="cd07817">
    <property type="entry name" value="SRPBCC_8"/>
    <property type="match status" value="1"/>
</dbReference>
<dbReference type="Gene3D" id="3.30.530.20">
    <property type="match status" value="1"/>
</dbReference>
<comment type="caution">
    <text evidence="3">The sequence shown here is derived from an EMBL/GenBank/DDBJ whole genome shotgun (WGS) entry which is preliminary data.</text>
</comment>
<evidence type="ECO:0000313" key="4">
    <source>
        <dbReference type="Proteomes" id="UP001259659"/>
    </source>
</evidence>
<feature type="region of interest" description="Disordered" evidence="1">
    <location>
        <begin position="1"/>
        <end position="25"/>
    </location>
</feature>
<feature type="compositionally biased region" description="Basic and acidic residues" evidence="1">
    <location>
        <begin position="1"/>
        <end position="17"/>
    </location>
</feature>
<keyword evidence="4" id="KW-1185">Reference proteome</keyword>
<dbReference type="Proteomes" id="UP001259659">
    <property type="component" value="Unassembled WGS sequence"/>
</dbReference>